<keyword evidence="2" id="KW-0808">Transferase</keyword>
<keyword evidence="6" id="KW-1185">Reference proteome</keyword>
<keyword evidence="1" id="KW-0328">Glycosyltransferase</keyword>
<sequence>MLLNYGSEALISAFLVLFRAKGETAEEMAGFARAMMRRCEKQGTGSIYSSGWGSADGLEALGVATDLPAEGVKECVEPVGIGHLMSHTYHPAMKILEPVRKKLKIRTIFDTLAPLLNPAQISFAVVSVRKEDMDITSKLRAKYRPNQLADFEKVKKMESALQKNGIRRALVFRSDQGFDEISPLGPAQVLDVTPEKIDQFSFDPLDFGIPHYPIEKLRGGTPNHNAAVLKRMLSGYRGPTADAFVIDLPFLCVLNSAAALFVCGRVSSLADGVALARRTLESGEVLNILNRWRDVSNLVQLLQMIKEINVLIDKLNNGN</sequence>
<dbReference type="EMBL" id="OX459123">
    <property type="protein sequence ID" value="CAI9108442.1"/>
    <property type="molecule type" value="Genomic_DNA"/>
</dbReference>
<evidence type="ECO:0000256" key="1">
    <source>
        <dbReference type="ARBA" id="ARBA00022676"/>
    </source>
</evidence>
<evidence type="ECO:0000256" key="2">
    <source>
        <dbReference type="ARBA" id="ARBA00022679"/>
    </source>
</evidence>
<dbReference type="InterPro" id="IPR035902">
    <property type="entry name" value="Nuc_phospho_transferase"/>
</dbReference>
<dbReference type="GO" id="GO:0004048">
    <property type="term" value="F:anthranilate phosphoribosyltransferase activity"/>
    <property type="evidence" value="ECO:0007669"/>
    <property type="project" value="InterPro"/>
</dbReference>
<evidence type="ECO:0000259" key="4">
    <source>
        <dbReference type="Pfam" id="PF02885"/>
    </source>
</evidence>
<name>A0AAV1DN45_OLDCO</name>
<dbReference type="PANTHER" id="PTHR43285">
    <property type="entry name" value="ANTHRANILATE PHOSPHORIBOSYLTRANSFERASE"/>
    <property type="match status" value="1"/>
</dbReference>
<evidence type="ECO:0000313" key="5">
    <source>
        <dbReference type="EMBL" id="CAI9108442.1"/>
    </source>
</evidence>
<dbReference type="AlphaFoldDB" id="A0AAV1DN45"/>
<dbReference type="Pfam" id="PF02885">
    <property type="entry name" value="Glycos_trans_3N"/>
    <property type="match status" value="1"/>
</dbReference>
<reference evidence="5" key="1">
    <citation type="submission" date="2023-03" db="EMBL/GenBank/DDBJ databases">
        <authorList>
            <person name="Julca I."/>
        </authorList>
    </citation>
    <scope>NUCLEOTIDE SEQUENCE</scope>
</reference>
<feature type="domain" description="Glycosyl transferase family 3" evidence="3">
    <location>
        <begin position="41"/>
        <end position="133"/>
    </location>
</feature>
<dbReference type="GO" id="GO:0005829">
    <property type="term" value="C:cytosol"/>
    <property type="evidence" value="ECO:0007669"/>
    <property type="project" value="TreeGrafter"/>
</dbReference>
<dbReference type="InterPro" id="IPR005940">
    <property type="entry name" value="Anthranilate_Pribosyl_Tfrase"/>
</dbReference>
<dbReference type="Proteomes" id="UP001161247">
    <property type="component" value="Chromosome 6"/>
</dbReference>
<dbReference type="InterPro" id="IPR036320">
    <property type="entry name" value="Glycosyl_Trfase_fam3_N_dom_sf"/>
</dbReference>
<dbReference type="SUPFAM" id="SSF52418">
    <property type="entry name" value="Nucleoside phosphorylase/phosphoribosyltransferase catalytic domain"/>
    <property type="match status" value="1"/>
</dbReference>
<gene>
    <name evidence="5" type="ORF">OLC1_LOCUS16530</name>
</gene>
<dbReference type="PANTHER" id="PTHR43285:SF2">
    <property type="entry name" value="ANTHRANILATE PHOSPHORIBOSYLTRANSFERASE"/>
    <property type="match status" value="1"/>
</dbReference>
<accession>A0AAV1DN45</accession>
<dbReference type="InterPro" id="IPR000312">
    <property type="entry name" value="Glycosyl_Trfase_fam3"/>
</dbReference>
<dbReference type="Pfam" id="PF00591">
    <property type="entry name" value="Glycos_transf_3"/>
    <property type="match status" value="2"/>
</dbReference>
<organism evidence="5 6">
    <name type="scientific">Oldenlandia corymbosa var. corymbosa</name>
    <dbReference type="NCBI Taxonomy" id="529605"/>
    <lineage>
        <taxon>Eukaryota</taxon>
        <taxon>Viridiplantae</taxon>
        <taxon>Streptophyta</taxon>
        <taxon>Embryophyta</taxon>
        <taxon>Tracheophyta</taxon>
        <taxon>Spermatophyta</taxon>
        <taxon>Magnoliopsida</taxon>
        <taxon>eudicotyledons</taxon>
        <taxon>Gunneridae</taxon>
        <taxon>Pentapetalae</taxon>
        <taxon>asterids</taxon>
        <taxon>lamiids</taxon>
        <taxon>Gentianales</taxon>
        <taxon>Rubiaceae</taxon>
        <taxon>Rubioideae</taxon>
        <taxon>Spermacoceae</taxon>
        <taxon>Hedyotis-Oldenlandia complex</taxon>
        <taxon>Oldenlandia</taxon>
    </lineage>
</organism>
<protein>
    <submittedName>
        <fullName evidence="5">OLC1v1008031C1</fullName>
    </submittedName>
</protein>
<evidence type="ECO:0000313" key="6">
    <source>
        <dbReference type="Proteomes" id="UP001161247"/>
    </source>
</evidence>
<proteinExistence type="predicted"/>
<dbReference type="InterPro" id="IPR017459">
    <property type="entry name" value="Glycosyl_Trfase_fam3_N_dom"/>
</dbReference>
<feature type="domain" description="Glycosyl transferase family 3 N-terminal" evidence="4">
    <location>
        <begin position="7"/>
        <end position="39"/>
    </location>
</feature>
<dbReference type="Gene3D" id="3.40.1030.10">
    <property type="entry name" value="Nucleoside phosphorylase/phosphoribosyltransferase catalytic domain"/>
    <property type="match status" value="1"/>
</dbReference>
<dbReference type="SUPFAM" id="SSF47648">
    <property type="entry name" value="Nucleoside phosphorylase/phosphoribosyltransferase N-terminal domain"/>
    <property type="match status" value="1"/>
</dbReference>
<evidence type="ECO:0000259" key="3">
    <source>
        <dbReference type="Pfam" id="PF00591"/>
    </source>
</evidence>
<feature type="domain" description="Glycosyl transferase family 3" evidence="3">
    <location>
        <begin position="150"/>
        <end position="284"/>
    </location>
</feature>
<dbReference type="GO" id="GO:0000162">
    <property type="term" value="P:L-tryptophan biosynthetic process"/>
    <property type="evidence" value="ECO:0007669"/>
    <property type="project" value="InterPro"/>
</dbReference>